<proteinExistence type="predicted"/>
<name>A0ABT3Y4N0_9FLAO</name>
<evidence type="ECO:0000313" key="2">
    <source>
        <dbReference type="Proteomes" id="UP001070176"/>
    </source>
</evidence>
<gene>
    <name evidence="1" type="ORF">OEA66_12185</name>
</gene>
<keyword evidence="2" id="KW-1185">Reference proteome</keyword>
<reference evidence="1" key="1">
    <citation type="submission" date="2022-10" db="EMBL/GenBank/DDBJ databases">
        <title>Chryseobacterium sp. nov., a novel bacterial species.</title>
        <authorList>
            <person name="Cao Y."/>
        </authorList>
    </citation>
    <scope>NUCLEOTIDE SEQUENCE</scope>
    <source>
        <strain evidence="1">KC 927</strain>
    </source>
</reference>
<protein>
    <submittedName>
        <fullName evidence="1">Uncharacterized protein</fullName>
    </submittedName>
</protein>
<dbReference type="Pfam" id="PF22105">
    <property type="entry name" value="DUF6943"/>
    <property type="match status" value="1"/>
</dbReference>
<accession>A0ABT3Y4N0</accession>
<dbReference type="RefSeq" id="WP_267281630.1">
    <property type="nucleotide sequence ID" value="NZ_JAOVZV010000014.1"/>
</dbReference>
<dbReference type="InterPro" id="IPR054223">
    <property type="entry name" value="DUF6943"/>
</dbReference>
<sequence length="142" mass="16898">MKIKVYNGKTTPPEENETIFYIQSKGNYSGRPLKKPIPNCWEVRTFRSVDFEILYIIYESKILSVFLRGSVIPFLSLEEYKKIIDPILKKAIHENRIINLHYLQIRKIEENIKHQDKIKSLLFELKKSLSNQVYQKLEIEIV</sequence>
<dbReference type="Proteomes" id="UP001070176">
    <property type="component" value="Unassembled WGS sequence"/>
</dbReference>
<evidence type="ECO:0000313" key="1">
    <source>
        <dbReference type="EMBL" id="MCX8533110.1"/>
    </source>
</evidence>
<organism evidence="1 2">
    <name type="scientific">Chryseobacterium luquanense</name>
    <dbReference type="NCBI Taxonomy" id="2983766"/>
    <lineage>
        <taxon>Bacteria</taxon>
        <taxon>Pseudomonadati</taxon>
        <taxon>Bacteroidota</taxon>
        <taxon>Flavobacteriia</taxon>
        <taxon>Flavobacteriales</taxon>
        <taxon>Weeksellaceae</taxon>
        <taxon>Chryseobacterium group</taxon>
        <taxon>Chryseobacterium</taxon>
    </lineage>
</organism>
<comment type="caution">
    <text evidence="1">The sequence shown here is derived from an EMBL/GenBank/DDBJ whole genome shotgun (WGS) entry which is preliminary data.</text>
</comment>
<dbReference type="EMBL" id="JAOVZV010000014">
    <property type="protein sequence ID" value="MCX8533110.1"/>
    <property type="molecule type" value="Genomic_DNA"/>
</dbReference>